<organism evidence="1 2">
    <name type="scientific">Blattamonas nauphoetae</name>
    <dbReference type="NCBI Taxonomy" id="2049346"/>
    <lineage>
        <taxon>Eukaryota</taxon>
        <taxon>Metamonada</taxon>
        <taxon>Preaxostyla</taxon>
        <taxon>Oxymonadida</taxon>
        <taxon>Blattamonas</taxon>
    </lineage>
</organism>
<comment type="caution">
    <text evidence="1">The sequence shown here is derived from an EMBL/GenBank/DDBJ whole genome shotgun (WGS) entry which is preliminary data.</text>
</comment>
<accession>A0ABQ9Y8G2</accession>
<sequence>MTHNLLEWKRYEAEVTHTWKQTMQALFLERFEDTLEQMSMRDNGGRFSYEIVTECHTISKMLGFSARRQ</sequence>
<evidence type="ECO:0000313" key="2">
    <source>
        <dbReference type="Proteomes" id="UP001281761"/>
    </source>
</evidence>
<dbReference type="EMBL" id="JARBJD010000025">
    <property type="protein sequence ID" value="KAK2960022.1"/>
    <property type="molecule type" value="Genomic_DNA"/>
</dbReference>
<dbReference type="Proteomes" id="UP001281761">
    <property type="component" value="Unassembled WGS sequence"/>
</dbReference>
<name>A0ABQ9Y8G2_9EUKA</name>
<keyword evidence="2" id="KW-1185">Reference proteome</keyword>
<protein>
    <submittedName>
        <fullName evidence="1">Uncharacterized protein</fullName>
    </submittedName>
</protein>
<evidence type="ECO:0000313" key="1">
    <source>
        <dbReference type="EMBL" id="KAK2960022.1"/>
    </source>
</evidence>
<gene>
    <name evidence="1" type="ORF">BLNAU_4905</name>
</gene>
<proteinExistence type="predicted"/>
<reference evidence="1 2" key="1">
    <citation type="journal article" date="2022" name="bioRxiv">
        <title>Genomics of Preaxostyla Flagellates Illuminates Evolutionary Transitions and the Path Towards Mitochondrial Loss.</title>
        <authorList>
            <person name="Novak L.V.F."/>
            <person name="Treitli S.C."/>
            <person name="Pyrih J."/>
            <person name="Halakuc P."/>
            <person name="Pipaliya S.V."/>
            <person name="Vacek V."/>
            <person name="Brzon O."/>
            <person name="Soukal P."/>
            <person name="Eme L."/>
            <person name="Dacks J.B."/>
            <person name="Karnkowska A."/>
            <person name="Elias M."/>
            <person name="Hampl V."/>
        </authorList>
    </citation>
    <scope>NUCLEOTIDE SEQUENCE [LARGE SCALE GENOMIC DNA]</scope>
    <source>
        <strain evidence="1">NAU3</strain>
        <tissue evidence="1">Gut</tissue>
    </source>
</reference>